<comment type="caution">
    <text evidence="1">The sequence shown here is derived from an EMBL/GenBank/DDBJ whole genome shotgun (WGS) entry which is preliminary data.</text>
</comment>
<dbReference type="AlphaFoldDB" id="A0A0E2E6V7"/>
<protein>
    <recommendedName>
        <fullName evidence="2">ApeA N-terminal domain-containing protein</fullName>
    </recommendedName>
</protein>
<dbReference type="EMBL" id="AGDV01000004">
    <property type="protein sequence ID" value="EMB35406.1"/>
    <property type="molecule type" value="Genomic_DNA"/>
</dbReference>
<evidence type="ECO:0008006" key="2">
    <source>
        <dbReference type="Google" id="ProtNLM"/>
    </source>
</evidence>
<accession>A0A0E2E6V7</accession>
<dbReference type="HOGENOM" id="CLU_662118_0_0_12"/>
<evidence type="ECO:0000313" key="1">
    <source>
        <dbReference type="EMBL" id="EMB35406.1"/>
    </source>
</evidence>
<dbReference type="Proteomes" id="UP000011705">
    <property type="component" value="Chromosome"/>
</dbReference>
<dbReference type="RefSeq" id="WP_002683244.1">
    <property type="nucleotide sequence ID" value="NZ_CM001795.1"/>
</dbReference>
<reference evidence="1" key="1">
    <citation type="submission" date="2012-01" db="EMBL/GenBank/DDBJ databases">
        <title>The Genome Sequence of Treponema denticola H-22.</title>
        <authorList>
            <consortium name="The Broad Institute Genome Sequencing Platform"/>
            <person name="Earl A."/>
            <person name="Ward D."/>
            <person name="Feldgarden M."/>
            <person name="Gevers D."/>
            <person name="Blanton J.M."/>
            <person name="Fenno C.J."/>
            <person name="Baranova O.V."/>
            <person name="Mathney J."/>
            <person name="Dewhirst F.E."/>
            <person name="Izard J."/>
            <person name="Young S.K."/>
            <person name="Zeng Q."/>
            <person name="Gargeya S."/>
            <person name="Fitzgerald M."/>
            <person name="Haas B."/>
            <person name="Abouelleil A."/>
            <person name="Alvarado L."/>
            <person name="Arachchi H.M."/>
            <person name="Berlin A."/>
            <person name="Chapman S.B."/>
            <person name="Gearin G."/>
            <person name="Goldberg J."/>
            <person name="Griggs A."/>
            <person name="Gujja S."/>
            <person name="Hansen M."/>
            <person name="Heiman D."/>
            <person name="Howarth C."/>
            <person name="Larimer J."/>
            <person name="Lui A."/>
            <person name="MacDonald P.J.P."/>
            <person name="McCowen C."/>
            <person name="Montmayeur A."/>
            <person name="Murphy C."/>
            <person name="Neiman D."/>
            <person name="Pearson M."/>
            <person name="Priest M."/>
            <person name="Roberts A."/>
            <person name="Saif S."/>
            <person name="Shea T."/>
            <person name="Sisk P."/>
            <person name="Stolte C."/>
            <person name="Sykes S."/>
            <person name="Wortman J."/>
            <person name="Nusbaum C."/>
            <person name="Birren B."/>
        </authorList>
    </citation>
    <scope>NUCLEOTIDE SEQUENCE [LARGE SCALE GENOMIC DNA]</scope>
    <source>
        <strain evidence="1">H-22</strain>
    </source>
</reference>
<gene>
    <name evidence="1" type="ORF">HMPREF9726_00547</name>
</gene>
<name>A0A0E2E6V7_TREDN</name>
<dbReference type="PATRIC" id="fig|999432.5.peg.567"/>
<proteinExistence type="predicted"/>
<sequence length="415" mass="48560">MIDKIFLEGHGILCSKNFLRKIDVYFDISYASLYLTMKIVGRFIALPGEIYSFEGITSKEELIFCDNVCCISQNKKRTFSFQLLSPLQIGKINSPIAFKAEIFGLARHNFAFDFDDKNISFEVFENFDELMESNKYFGCQRENGVLKIKNKNKKEIDEKEIISFARDICMLLSFVLSNNVTFNNYEFTNASDEKMRFYDRKFVNIGSGDRYLSLDNISNFLPIMLHNLLDMNEKHKKCFETIISYLNSIGHKYLEDLILSIAQVWEILADSFIEEIVTNDEQIENLKKLLKKQIADWDKCNTIKKYDLNFIYQRVLNSLGWETLVKKLETLSNQEKINVEKIGINFKELIKIRNQIAHGGRFHNPNKAQEYFAVFQSAQLGVYILLLRKLKYDGSIIIDSNLRPEKYNLKEYIKL</sequence>
<organism evidence="1">
    <name type="scientific">Treponema denticola H-22</name>
    <dbReference type="NCBI Taxonomy" id="999432"/>
    <lineage>
        <taxon>Bacteria</taxon>
        <taxon>Pseudomonadati</taxon>
        <taxon>Spirochaetota</taxon>
        <taxon>Spirochaetia</taxon>
        <taxon>Spirochaetales</taxon>
        <taxon>Treponemataceae</taxon>
        <taxon>Treponema</taxon>
    </lineage>
</organism>